<dbReference type="PANTHER" id="PTHR24255:SF25">
    <property type="entry name" value="COMPLEMENT C1R SUBCOMPONENT"/>
    <property type="match status" value="1"/>
</dbReference>
<feature type="disulfide bond" evidence="3">
    <location>
        <begin position="26"/>
        <end position="53"/>
    </location>
</feature>
<evidence type="ECO:0000256" key="4">
    <source>
        <dbReference type="SAM" id="SignalP"/>
    </source>
</evidence>
<dbReference type="PROSITE" id="PS01180">
    <property type="entry name" value="CUB"/>
    <property type="match status" value="1"/>
</dbReference>
<feature type="signal peptide" evidence="4">
    <location>
        <begin position="1"/>
        <end position="26"/>
    </location>
</feature>
<comment type="caution">
    <text evidence="3">Lacks conserved residue(s) required for the propagation of feature annotation.</text>
</comment>
<protein>
    <recommendedName>
        <fullName evidence="5">CUB domain-containing protein</fullName>
    </recommendedName>
</protein>
<keyword evidence="2" id="KW-0325">Glycoprotein</keyword>
<dbReference type="GO" id="GO:0031638">
    <property type="term" value="P:zymogen activation"/>
    <property type="evidence" value="ECO:0007669"/>
    <property type="project" value="TreeGrafter"/>
</dbReference>
<evidence type="ECO:0000313" key="7">
    <source>
        <dbReference type="Proteomes" id="UP000261360"/>
    </source>
</evidence>
<sequence>MFFYLGEGPFLLCMLISSFSSCPVSCGGGIFDEPEGHLFSPGYPNSPPHAVSCQYIISVESGFTVSLNFSDNFHIESVGTQ</sequence>
<dbReference type="STRING" id="1841481.ENSSLDP00000000710"/>
<evidence type="ECO:0000313" key="6">
    <source>
        <dbReference type="Ensembl" id="ENSSLDP00000008448.1"/>
    </source>
</evidence>
<keyword evidence="7" id="KW-1185">Reference proteome</keyword>
<evidence type="ECO:0000259" key="5">
    <source>
        <dbReference type="PROSITE" id="PS01180"/>
    </source>
</evidence>
<proteinExistence type="predicted"/>
<accession>A0A3B4X724</accession>
<feature type="chain" id="PRO_5044590925" description="CUB domain-containing protein" evidence="4">
    <location>
        <begin position="27"/>
        <end position="81"/>
    </location>
</feature>
<evidence type="ECO:0000256" key="1">
    <source>
        <dbReference type="ARBA" id="ARBA00023157"/>
    </source>
</evidence>
<dbReference type="Proteomes" id="UP000261360">
    <property type="component" value="Unplaced"/>
</dbReference>
<dbReference type="Ensembl" id="ENSSLDT00000008720.1">
    <property type="protein sequence ID" value="ENSSLDP00000008448.1"/>
    <property type="gene ID" value="ENSSLDG00000006705.1"/>
</dbReference>
<dbReference type="InterPro" id="IPR035914">
    <property type="entry name" value="Sperma_CUB_dom_sf"/>
</dbReference>
<dbReference type="SUPFAM" id="SSF49854">
    <property type="entry name" value="Spermadhesin, CUB domain"/>
    <property type="match status" value="1"/>
</dbReference>
<dbReference type="Gene3D" id="2.60.120.290">
    <property type="entry name" value="Spermadhesin, CUB domain"/>
    <property type="match status" value="1"/>
</dbReference>
<dbReference type="PANTHER" id="PTHR24255">
    <property type="entry name" value="COMPLEMENT COMPONENT 1, S SUBCOMPONENT-RELATED"/>
    <property type="match status" value="1"/>
</dbReference>
<dbReference type="Ensembl" id="ENSSLDT00000000767.1">
    <property type="protein sequence ID" value="ENSSLDP00000000710.1"/>
    <property type="gene ID" value="ENSSLDG00000000663.1"/>
</dbReference>
<organism evidence="6 7">
    <name type="scientific">Seriola lalandi dorsalis</name>
    <dbReference type="NCBI Taxonomy" id="1841481"/>
    <lineage>
        <taxon>Eukaryota</taxon>
        <taxon>Metazoa</taxon>
        <taxon>Chordata</taxon>
        <taxon>Craniata</taxon>
        <taxon>Vertebrata</taxon>
        <taxon>Euteleostomi</taxon>
        <taxon>Actinopterygii</taxon>
        <taxon>Neopterygii</taxon>
        <taxon>Teleostei</taxon>
        <taxon>Neoteleostei</taxon>
        <taxon>Acanthomorphata</taxon>
        <taxon>Carangaria</taxon>
        <taxon>Carangiformes</taxon>
        <taxon>Carangidae</taxon>
        <taxon>Seriola</taxon>
    </lineage>
</organism>
<keyword evidence="4" id="KW-0732">Signal</keyword>
<dbReference type="GeneTree" id="ENSGT00940000181526"/>
<evidence type="ECO:0000256" key="2">
    <source>
        <dbReference type="ARBA" id="ARBA00023180"/>
    </source>
</evidence>
<dbReference type="AlphaFoldDB" id="A0A3B4X724"/>
<dbReference type="GO" id="GO:0004252">
    <property type="term" value="F:serine-type endopeptidase activity"/>
    <property type="evidence" value="ECO:0007669"/>
    <property type="project" value="TreeGrafter"/>
</dbReference>
<dbReference type="GO" id="GO:0072562">
    <property type="term" value="C:blood microparticle"/>
    <property type="evidence" value="ECO:0007669"/>
    <property type="project" value="TreeGrafter"/>
</dbReference>
<evidence type="ECO:0000256" key="3">
    <source>
        <dbReference type="PROSITE-ProRule" id="PRU00059"/>
    </source>
</evidence>
<name>A0A3B4X724_SERLL</name>
<dbReference type="CDD" id="cd00041">
    <property type="entry name" value="CUB"/>
    <property type="match status" value="1"/>
</dbReference>
<dbReference type="Pfam" id="PF00431">
    <property type="entry name" value="CUB"/>
    <property type="match status" value="1"/>
</dbReference>
<keyword evidence="1 3" id="KW-1015">Disulfide bond</keyword>
<dbReference type="InterPro" id="IPR000859">
    <property type="entry name" value="CUB_dom"/>
</dbReference>
<feature type="domain" description="CUB" evidence="5">
    <location>
        <begin position="26"/>
        <end position="81"/>
    </location>
</feature>
<reference evidence="6" key="1">
    <citation type="submission" date="2025-05" db="UniProtKB">
        <authorList>
            <consortium name="Ensembl"/>
        </authorList>
    </citation>
    <scope>IDENTIFICATION</scope>
</reference>